<proteinExistence type="predicted"/>
<reference evidence="2" key="1">
    <citation type="journal article" date="2010" name="Genome Res.">
        <title>Population genomic sequencing of Coccidioides fungi reveals recent hybridization and transposon control.</title>
        <authorList>
            <person name="Neafsey D.E."/>
            <person name="Barker B.M."/>
            <person name="Sharpton T.J."/>
            <person name="Stajich J.E."/>
            <person name="Park D.J."/>
            <person name="Whiston E."/>
            <person name="Hung C.-Y."/>
            <person name="McMahan C."/>
            <person name="White J."/>
            <person name="Sykes S."/>
            <person name="Heiman D."/>
            <person name="Young S."/>
            <person name="Zeng Q."/>
            <person name="Abouelleil A."/>
            <person name="Aftuck L."/>
            <person name="Bessette D."/>
            <person name="Brown A."/>
            <person name="FitzGerald M."/>
            <person name="Lui A."/>
            <person name="Macdonald J.P."/>
            <person name="Priest M."/>
            <person name="Orbach M.J."/>
            <person name="Galgiani J.N."/>
            <person name="Kirkland T.N."/>
            <person name="Cole G.T."/>
            <person name="Birren B.W."/>
            <person name="Henn M.R."/>
            <person name="Taylor J.W."/>
            <person name="Rounsley S.D."/>
        </authorList>
    </citation>
    <scope>NUCLEOTIDE SEQUENCE [LARGE SCALE GENOMIC DNA]</scope>
    <source>
        <strain evidence="2">RMSCC 2394</strain>
    </source>
</reference>
<accession>A0A0J6Y4G0</accession>
<organism evidence="1 2">
    <name type="scientific">Coccidioides immitis RMSCC 2394</name>
    <dbReference type="NCBI Taxonomy" id="404692"/>
    <lineage>
        <taxon>Eukaryota</taxon>
        <taxon>Fungi</taxon>
        <taxon>Dikarya</taxon>
        <taxon>Ascomycota</taxon>
        <taxon>Pezizomycotina</taxon>
        <taxon>Eurotiomycetes</taxon>
        <taxon>Eurotiomycetidae</taxon>
        <taxon>Onygenales</taxon>
        <taxon>Onygenaceae</taxon>
        <taxon>Coccidioides</taxon>
    </lineage>
</organism>
<protein>
    <submittedName>
        <fullName evidence="1">Uncharacterized protein</fullName>
    </submittedName>
</protein>
<name>A0A0J6Y4G0_COCIT</name>
<evidence type="ECO:0000313" key="2">
    <source>
        <dbReference type="Proteomes" id="UP000054565"/>
    </source>
</evidence>
<evidence type="ECO:0000313" key="1">
    <source>
        <dbReference type="EMBL" id="KMP01929.1"/>
    </source>
</evidence>
<dbReference type="Proteomes" id="UP000054565">
    <property type="component" value="Unassembled WGS sequence"/>
</dbReference>
<dbReference type="AlphaFoldDB" id="A0A0J6Y4G0"/>
<sequence length="132" mass="14668">MEGGNLGSDALLHRSILRRACPNDLQWMPGVRSEVHLAKFDQILQLQLSRFSVKRALTNGNIPFTHFLATGSLSTFNGCPFTTKSTRKQPSLTVESIDGDTNFLRKRVDASSRGSSRIGLVPLVRNPNTWWG</sequence>
<dbReference type="EMBL" id="DS028093">
    <property type="protein sequence ID" value="KMP01929.1"/>
    <property type="molecule type" value="Genomic_DNA"/>
</dbReference>
<gene>
    <name evidence="1" type="ORF">CIRG_02068</name>
</gene>